<keyword evidence="1" id="KW-0472">Membrane</keyword>
<feature type="transmembrane region" description="Helical" evidence="1">
    <location>
        <begin position="46"/>
        <end position="64"/>
    </location>
</feature>
<feature type="transmembrane region" description="Helical" evidence="1">
    <location>
        <begin position="21"/>
        <end position="40"/>
    </location>
</feature>
<evidence type="ECO:0000313" key="3">
    <source>
        <dbReference type="Proteomes" id="UP000193804"/>
    </source>
</evidence>
<gene>
    <name evidence="2" type="ORF">SAMN05661096_03002</name>
</gene>
<protein>
    <submittedName>
        <fullName evidence="2">Uncharacterized protein</fullName>
    </submittedName>
</protein>
<dbReference type="STRING" id="1028.SAMN05661096_03002"/>
<reference evidence="3" key="1">
    <citation type="submission" date="2017-04" db="EMBL/GenBank/DDBJ databases">
        <authorList>
            <person name="Varghese N."/>
            <person name="Submissions S."/>
        </authorList>
    </citation>
    <scope>NUCLEOTIDE SEQUENCE [LARGE SCALE GENOMIC DNA]</scope>
    <source>
        <strain evidence="3">DSM 4125</strain>
    </source>
</reference>
<keyword evidence="1" id="KW-1133">Transmembrane helix</keyword>
<proteinExistence type="predicted"/>
<sequence length="75" mass="8776">MSPKNSKRKLKNTKPNQPKTNFIIIGLAFALFIIGIHQSMTVGFEYSYWIFMLSISLLLLHRYLRQKNKTEDSSK</sequence>
<keyword evidence="3" id="KW-1185">Reference proteome</keyword>
<evidence type="ECO:0000256" key="1">
    <source>
        <dbReference type="SAM" id="Phobius"/>
    </source>
</evidence>
<accession>A0A1X7KQ51</accession>
<organism evidence="2 3">
    <name type="scientific">Marivirga sericea</name>
    <dbReference type="NCBI Taxonomy" id="1028"/>
    <lineage>
        <taxon>Bacteria</taxon>
        <taxon>Pseudomonadati</taxon>
        <taxon>Bacteroidota</taxon>
        <taxon>Cytophagia</taxon>
        <taxon>Cytophagales</taxon>
        <taxon>Marivirgaceae</taxon>
        <taxon>Marivirga</taxon>
    </lineage>
</organism>
<evidence type="ECO:0000313" key="2">
    <source>
        <dbReference type="EMBL" id="SMG43254.1"/>
    </source>
</evidence>
<dbReference type="AlphaFoldDB" id="A0A1X7KQ51"/>
<name>A0A1X7KQ51_9BACT</name>
<dbReference type="Proteomes" id="UP000193804">
    <property type="component" value="Unassembled WGS sequence"/>
</dbReference>
<dbReference type="EMBL" id="FXAW01000006">
    <property type="protein sequence ID" value="SMG43254.1"/>
    <property type="molecule type" value="Genomic_DNA"/>
</dbReference>
<keyword evidence="1" id="KW-0812">Transmembrane</keyword>